<accession>A0A077ZKX0</accession>
<evidence type="ECO:0000256" key="1">
    <source>
        <dbReference type="SAM" id="MobiDB-lite"/>
    </source>
</evidence>
<name>A0A077ZKX0_TRITR</name>
<reference evidence="2" key="2">
    <citation type="submission" date="2014-03" db="EMBL/GenBank/DDBJ databases">
        <title>The whipworm genome and dual-species transcriptomics of an intimate host-pathogen interaction.</title>
        <authorList>
            <person name="Foth B.J."/>
            <person name="Tsai I.J."/>
            <person name="Reid A.J."/>
            <person name="Bancroft A.J."/>
            <person name="Nichol S."/>
            <person name="Tracey A."/>
            <person name="Holroyd N."/>
            <person name="Cotton J.A."/>
            <person name="Stanley E.J."/>
            <person name="Zarowiecki M."/>
            <person name="Liu J.Z."/>
            <person name="Huckvale T."/>
            <person name="Cooper P.J."/>
            <person name="Grencis R.K."/>
            <person name="Berriman M."/>
        </authorList>
    </citation>
    <scope>NUCLEOTIDE SEQUENCE [LARGE SCALE GENOMIC DNA]</scope>
</reference>
<evidence type="ECO:0000313" key="2">
    <source>
        <dbReference type="EMBL" id="CDW59240.1"/>
    </source>
</evidence>
<sequence>MSRRSVRESTVCSRSQESLEASAPTGAAESITNRGADSLVSHLTSQISTLLSSFSDQLVEEPASLHIKGEQEDVGTPSSLLGDSRLPANHAEKVQEKTEQLSQGLNNNVADMAQPIMQNRLSVTPDGWISELIVPSPTLCP</sequence>
<organism evidence="2 3">
    <name type="scientific">Trichuris trichiura</name>
    <name type="common">Whipworm</name>
    <name type="synonym">Trichocephalus trichiurus</name>
    <dbReference type="NCBI Taxonomy" id="36087"/>
    <lineage>
        <taxon>Eukaryota</taxon>
        <taxon>Metazoa</taxon>
        <taxon>Ecdysozoa</taxon>
        <taxon>Nematoda</taxon>
        <taxon>Enoplea</taxon>
        <taxon>Dorylaimia</taxon>
        <taxon>Trichinellida</taxon>
        <taxon>Trichuridae</taxon>
        <taxon>Trichuris</taxon>
    </lineage>
</organism>
<dbReference type="Proteomes" id="UP000030665">
    <property type="component" value="Unassembled WGS sequence"/>
</dbReference>
<proteinExistence type="predicted"/>
<keyword evidence="3" id="KW-1185">Reference proteome</keyword>
<evidence type="ECO:0000313" key="3">
    <source>
        <dbReference type="Proteomes" id="UP000030665"/>
    </source>
</evidence>
<dbReference type="EMBL" id="HG806536">
    <property type="protein sequence ID" value="CDW59240.1"/>
    <property type="molecule type" value="Genomic_DNA"/>
</dbReference>
<feature type="region of interest" description="Disordered" evidence="1">
    <location>
        <begin position="65"/>
        <end position="85"/>
    </location>
</feature>
<feature type="region of interest" description="Disordered" evidence="1">
    <location>
        <begin position="1"/>
        <end position="30"/>
    </location>
</feature>
<feature type="compositionally biased region" description="Polar residues" evidence="1">
    <location>
        <begin position="8"/>
        <end position="19"/>
    </location>
</feature>
<gene>
    <name evidence="2" type="ORF">TTRE_0000757101</name>
</gene>
<reference evidence="2" key="1">
    <citation type="submission" date="2014-01" db="EMBL/GenBank/DDBJ databases">
        <authorList>
            <person name="Aslett M."/>
        </authorList>
    </citation>
    <scope>NUCLEOTIDE SEQUENCE</scope>
</reference>
<protein>
    <submittedName>
        <fullName evidence="2">Uncharacterized protein</fullName>
    </submittedName>
</protein>
<dbReference type="AlphaFoldDB" id="A0A077ZKX0"/>